<dbReference type="InterPro" id="IPR014732">
    <property type="entry name" value="OMPdecase"/>
</dbReference>
<comment type="catalytic activity">
    <reaction evidence="5 8">
        <text>orotidine 5'-phosphate + H(+) = UMP + CO2</text>
        <dbReference type="Rhea" id="RHEA:11596"/>
        <dbReference type="ChEBI" id="CHEBI:15378"/>
        <dbReference type="ChEBI" id="CHEBI:16526"/>
        <dbReference type="ChEBI" id="CHEBI:57538"/>
        <dbReference type="ChEBI" id="CHEBI:57865"/>
        <dbReference type="EC" id="4.1.1.23"/>
    </reaction>
</comment>
<comment type="caution">
    <text evidence="10">The sequence shown here is derived from an EMBL/GenBank/DDBJ whole genome shotgun (WGS) entry which is preliminary data.</text>
</comment>
<evidence type="ECO:0000313" key="10">
    <source>
        <dbReference type="EMBL" id="RZN68053.1"/>
    </source>
</evidence>
<evidence type="ECO:0000256" key="7">
    <source>
        <dbReference type="PIRSR" id="PIRSR614732-2"/>
    </source>
</evidence>
<feature type="binding site" evidence="5 7">
    <location>
        <position position="31"/>
    </location>
    <ligand>
        <name>substrate</name>
    </ligand>
</feature>
<evidence type="ECO:0000256" key="8">
    <source>
        <dbReference type="RuleBase" id="RU000512"/>
    </source>
</evidence>
<evidence type="ECO:0000256" key="5">
    <source>
        <dbReference type="HAMAP-Rule" id="MF_01200"/>
    </source>
</evidence>
<keyword evidence="4 5" id="KW-0456">Lyase</keyword>
<feature type="binding site" evidence="5 7">
    <location>
        <position position="190"/>
    </location>
    <ligand>
        <name>substrate</name>
    </ligand>
</feature>
<dbReference type="CDD" id="cd04725">
    <property type="entry name" value="OMP_decarboxylase_like"/>
    <property type="match status" value="1"/>
</dbReference>
<evidence type="ECO:0000313" key="11">
    <source>
        <dbReference type="Proteomes" id="UP000320766"/>
    </source>
</evidence>
<dbReference type="SMART" id="SM00934">
    <property type="entry name" value="OMPdecase"/>
    <property type="match status" value="1"/>
</dbReference>
<dbReference type="PANTHER" id="PTHR32119">
    <property type="entry name" value="OROTIDINE 5'-PHOSPHATE DECARBOXYLASE"/>
    <property type="match status" value="1"/>
</dbReference>
<sequence>MSGLILALDVLDGERALEIIEETRASLTYVKVGYPLILSAGIKVLEKISQLIPVIADLKVADIPNTNRLICREAFEDGVEGIICHGFTGRDSLEACIGVSREFDGDIYVVADMSHPGASAFFPDISAKICDLAVELGAEGIVAPANHPERLKEIKKIIKGLKLICPGVGVQGGSILNAVLAGADYLIVGRSIYMDKNPKIAAERIKKAIEEADERSRVFRGR</sequence>
<evidence type="ECO:0000256" key="1">
    <source>
        <dbReference type="ARBA" id="ARBA00004861"/>
    </source>
</evidence>
<accession>A0A520KVL6</accession>
<feature type="active site" description="Proton donor" evidence="5">
    <location>
        <position position="59"/>
    </location>
</feature>
<feature type="binding site" evidence="5 7">
    <location>
        <position position="114"/>
    </location>
    <ligand>
        <name>substrate</name>
    </ligand>
</feature>
<evidence type="ECO:0000256" key="4">
    <source>
        <dbReference type="ARBA" id="ARBA00023239"/>
    </source>
</evidence>
<dbReference type="EC" id="4.1.1.23" evidence="5"/>
<dbReference type="Gene3D" id="3.20.20.70">
    <property type="entry name" value="Aldolase class I"/>
    <property type="match status" value="1"/>
</dbReference>
<keyword evidence="3 5" id="KW-0665">Pyrimidine biosynthesis</keyword>
<keyword evidence="2 5" id="KW-0210">Decarboxylase</keyword>
<dbReference type="PANTHER" id="PTHR32119:SF2">
    <property type="entry name" value="OROTIDINE 5'-PHOSPHATE DECARBOXYLASE"/>
    <property type="match status" value="1"/>
</dbReference>
<feature type="active site" description="For OMPdecase activity" evidence="6">
    <location>
        <position position="62"/>
    </location>
</feature>
<dbReference type="NCBIfam" id="TIGR01740">
    <property type="entry name" value="pyrF"/>
    <property type="match status" value="1"/>
</dbReference>
<feature type="active site" description="For OMPdecase activity" evidence="6">
    <location>
        <position position="57"/>
    </location>
</feature>
<organism evidence="10 11">
    <name type="scientific">Candidatus Methanolliviera hydrocarbonicum</name>
    <dbReference type="NCBI Taxonomy" id="2491085"/>
    <lineage>
        <taxon>Archaea</taxon>
        <taxon>Methanobacteriati</taxon>
        <taxon>Methanobacteriota</taxon>
        <taxon>Candidatus Methanoliparia</taxon>
        <taxon>Candidatus Methanoliparales</taxon>
        <taxon>Candidatus Methanollivieraceae</taxon>
        <taxon>Candidatus Methanolliviera</taxon>
    </lineage>
</organism>
<evidence type="ECO:0000256" key="2">
    <source>
        <dbReference type="ARBA" id="ARBA00022793"/>
    </source>
</evidence>
<dbReference type="UniPathway" id="UPA00070">
    <property type="reaction ID" value="UER00120"/>
</dbReference>
<comment type="subunit">
    <text evidence="5">Homodimer.</text>
</comment>
<feature type="binding site" evidence="5 7">
    <location>
        <position position="189"/>
    </location>
    <ligand>
        <name>substrate</name>
    </ligand>
</feature>
<gene>
    <name evidence="5 10" type="primary">pyrF</name>
    <name evidence="10" type="ORF">EF807_06510</name>
</gene>
<dbReference type="AlphaFoldDB" id="A0A520KVL6"/>
<protein>
    <recommendedName>
        <fullName evidence="5">Orotidine 5'-phosphate decarboxylase</fullName>
        <ecNumber evidence="5">4.1.1.23</ecNumber>
    </recommendedName>
    <alternativeName>
        <fullName evidence="5">OMP decarboxylase</fullName>
        <shortName evidence="5">OMPDCase</shortName>
        <shortName evidence="5">OMPdecase</shortName>
    </alternativeName>
</protein>
<evidence type="ECO:0000256" key="6">
    <source>
        <dbReference type="PIRSR" id="PIRSR614732-1"/>
    </source>
</evidence>
<dbReference type="InterPro" id="IPR001754">
    <property type="entry name" value="OMPdeCOase_dom"/>
</dbReference>
<evidence type="ECO:0000256" key="3">
    <source>
        <dbReference type="ARBA" id="ARBA00022975"/>
    </source>
</evidence>
<dbReference type="HAMAP" id="MF_01200_A">
    <property type="entry name" value="OMPdecase_type1_A"/>
    <property type="match status" value="1"/>
</dbReference>
<proteinExistence type="inferred from homology"/>
<dbReference type="GO" id="GO:0004590">
    <property type="term" value="F:orotidine-5'-phosphate decarboxylase activity"/>
    <property type="evidence" value="ECO:0007669"/>
    <property type="project" value="UniProtKB-UniRule"/>
</dbReference>
<dbReference type="Proteomes" id="UP000320766">
    <property type="component" value="Unassembled WGS sequence"/>
</dbReference>
<comment type="similarity">
    <text evidence="5">Belongs to the OMP decarboxylase family. Type 1 subfamily.</text>
</comment>
<dbReference type="GO" id="GO:0044205">
    <property type="term" value="P:'de novo' UMP biosynthetic process"/>
    <property type="evidence" value="ECO:0007669"/>
    <property type="project" value="UniProtKB-UniRule"/>
</dbReference>
<dbReference type="SUPFAM" id="SSF51366">
    <property type="entry name" value="Ribulose-phoshate binding barrel"/>
    <property type="match status" value="1"/>
</dbReference>
<dbReference type="NCBIfam" id="NF010386">
    <property type="entry name" value="PRK13813.1"/>
    <property type="match status" value="1"/>
</dbReference>
<feature type="binding site" evidence="5">
    <location>
        <begin position="57"/>
        <end position="66"/>
    </location>
    <ligand>
        <name>substrate</name>
    </ligand>
</feature>
<feature type="active site" description="For OMPdecase activity" evidence="6">
    <location>
        <position position="59"/>
    </location>
</feature>
<dbReference type="EMBL" id="RXIL01000117">
    <property type="protein sequence ID" value="RZN68053.1"/>
    <property type="molecule type" value="Genomic_DNA"/>
</dbReference>
<dbReference type="Pfam" id="PF00215">
    <property type="entry name" value="OMPdecase"/>
    <property type="match status" value="1"/>
</dbReference>
<name>A0A520KVL6_9EURY</name>
<dbReference type="PROSITE" id="PS00156">
    <property type="entry name" value="OMPDECASE"/>
    <property type="match status" value="1"/>
</dbReference>
<reference evidence="10 11" key="1">
    <citation type="journal article" date="2019" name="Nat. Microbiol.">
        <title>Wide diversity of methane and short-chain alkane metabolisms in uncultured archaea.</title>
        <authorList>
            <person name="Borrel G."/>
            <person name="Adam P.S."/>
            <person name="McKay L.J."/>
            <person name="Chen L.X."/>
            <person name="Sierra-Garcia I.N."/>
            <person name="Sieber C.M."/>
            <person name="Letourneur Q."/>
            <person name="Ghozlane A."/>
            <person name="Andersen G.L."/>
            <person name="Li W.J."/>
            <person name="Hallam S.J."/>
            <person name="Muyzer G."/>
            <person name="de Oliveira V.M."/>
            <person name="Inskeep W.P."/>
            <person name="Banfield J.F."/>
            <person name="Gribaldo S."/>
        </authorList>
    </citation>
    <scope>NUCLEOTIDE SEQUENCE [LARGE SCALE GENOMIC DNA]</scope>
    <source>
        <strain evidence="10">NM1b</strain>
    </source>
</reference>
<comment type="pathway">
    <text evidence="1 5 8">Pyrimidine metabolism; UMP biosynthesis via de novo pathway; UMP from orotate: step 2/2.</text>
</comment>
<feature type="binding site" evidence="5">
    <location>
        <begin position="166"/>
        <end position="176"/>
    </location>
    <ligand>
        <name>substrate</name>
    </ligand>
</feature>
<dbReference type="InterPro" id="IPR047595">
    <property type="entry name" value="OMPdecase_arc"/>
</dbReference>
<dbReference type="InterPro" id="IPR011060">
    <property type="entry name" value="RibuloseP-bd_barrel"/>
</dbReference>
<feature type="binding site" evidence="5 7">
    <location>
        <position position="9"/>
    </location>
    <ligand>
        <name>substrate</name>
    </ligand>
</feature>
<evidence type="ECO:0000259" key="9">
    <source>
        <dbReference type="SMART" id="SM00934"/>
    </source>
</evidence>
<dbReference type="InterPro" id="IPR018089">
    <property type="entry name" value="OMPdecase_AS"/>
</dbReference>
<comment type="function">
    <text evidence="5">Catalyzes the decarboxylation of orotidine 5'-monophosphate (OMP) to uridine 5'-monophosphate (UMP).</text>
</comment>
<dbReference type="InterPro" id="IPR013785">
    <property type="entry name" value="Aldolase_TIM"/>
</dbReference>
<feature type="domain" description="Orotidine 5'-phosphate decarboxylase" evidence="9">
    <location>
        <begin position="3"/>
        <end position="205"/>
    </location>
</feature>
<dbReference type="GO" id="GO:0005829">
    <property type="term" value="C:cytosol"/>
    <property type="evidence" value="ECO:0007669"/>
    <property type="project" value="TreeGrafter"/>
</dbReference>
<dbReference type="GO" id="GO:0006207">
    <property type="term" value="P:'de novo' pyrimidine nucleobase biosynthetic process"/>
    <property type="evidence" value="ECO:0007669"/>
    <property type="project" value="InterPro"/>
</dbReference>